<comment type="caution">
    <text evidence="17">The sequence shown here is derived from an EMBL/GenBank/DDBJ whole genome shotgun (WGS) entry which is preliminary data.</text>
</comment>
<keyword evidence="8 14" id="KW-0408">Iron</keyword>
<evidence type="ECO:0000256" key="2">
    <source>
        <dbReference type="ARBA" id="ARBA00010309"/>
    </source>
</evidence>
<feature type="region of interest" description="Disordered" evidence="15">
    <location>
        <begin position="38"/>
        <end position="258"/>
    </location>
</feature>
<dbReference type="Pfam" id="PF08007">
    <property type="entry name" value="JmjC_2"/>
    <property type="match status" value="1"/>
</dbReference>
<dbReference type="SUPFAM" id="SSF51197">
    <property type="entry name" value="Clavaminate synthase-like"/>
    <property type="match status" value="1"/>
</dbReference>
<dbReference type="GO" id="GO:0005506">
    <property type="term" value="F:iron ion binding"/>
    <property type="evidence" value="ECO:0007669"/>
    <property type="project" value="UniProtKB-UniRule"/>
</dbReference>
<dbReference type="Gene3D" id="2.60.120.650">
    <property type="entry name" value="Cupin"/>
    <property type="match status" value="1"/>
</dbReference>
<name>A0AAE1ERV4_PETCI</name>
<dbReference type="AlphaFoldDB" id="A0AAE1ERV4"/>
<evidence type="ECO:0000256" key="14">
    <source>
        <dbReference type="RuleBase" id="RU366061"/>
    </source>
</evidence>
<keyword evidence="9 14" id="KW-0805">Transcription regulation</keyword>
<keyword evidence="5" id="KW-0156">Chromatin regulator</keyword>
<dbReference type="GO" id="GO:0140680">
    <property type="term" value="F:histone H3K36me/H3K36me2 demethylase activity"/>
    <property type="evidence" value="ECO:0007669"/>
    <property type="project" value="UniProtKB-EC"/>
</dbReference>
<keyword evidence="7 14" id="KW-0560">Oxidoreductase</keyword>
<feature type="domain" description="JmjC" evidence="16">
    <location>
        <begin position="397"/>
        <end position="542"/>
    </location>
</feature>
<proteinExistence type="inferred from homology"/>
<comment type="catalytic activity">
    <reaction evidence="13 14">
        <text>N(6),N(6)-dimethyl-L-lysyl(36)-[histone H3] + 2 2-oxoglutarate + 2 O2 = L-lysyl(36)-[histone H3] + 2 formaldehyde + 2 succinate + 2 CO2</text>
        <dbReference type="Rhea" id="RHEA:42032"/>
        <dbReference type="Rhea" id="RHEA-COMP:9785"/>
        <dbReference type="Rhea" id="RHEA-COMP:9787"/>
        <dbReference type="ChEBI" id="CHEBI:15379"/>
        <dbReference type="ChEBI" id="CHEBI:16526"/>
        <dbReference type="ChEBI" id="CHEBI:16810"/>
        <dbReference type="ChEBI" id="CHEBI:16842"/>
        <dbReference type="ChEBI" id="CHEBI:29969"/>
        <dbReference type="ChEBI" id="CHEBI:30031"/>
        <dbReference type="ChEBI" id="CHEBI:61976"/>
        <dbReference type="EC" id="1.14.11.27"/>
    </reaction>
</comment>
<dbReference type="FunFam" id="2.60.120.650:FF:000013">
    <property type="entry name" value="Ribosomal oxygenase 1"/>
    <property type="match status" value="1"/>
</dbReference>
<evidence type="ECO:0000256" key="7">
    <source>
        <dbReference type="ARBA" id="ARBA00023002"/>
    </source>
</evidence>
<dbReference type="PANTHER" id="PTHR13096:SF8">
    <property type="entry name" value="RIBOSOMAL OXYGENASE 1"/>
    <property type="match status" value="1"/>
</dbReference>
<feature type="compositionally biased region" description="Polar residues" evidence="15">
    <location>
        <begin position="196"/>
        <end position="217"/>
    </location>
</feature>
<dbReference type="InterPro" id="IPR003347">
    <property type="entry name" value="JmjC_dom"/>
</dbReference>
<protein>
    <recommendedName>
        <fullName evidence="14">Bifunctional lysine-specific demethylase and histidyl-hydroxylase</fullName>
        <ecNumber evidence="14">1.14.11.27</ecNumber>
    </recommendedName>
</protein>
<dbReference type="Pfam" id="PF21233">
    <property type="entry name" value="WHD_RIOX1"/>
    <property type="match status" value="1"/>
</dbReference>
<evidence type="ECO:0000313" key="18">
    <source>
        <dbReference type="Proteomes" id="UP001286313"/>
    </source>
</evidence>
<feature type="compositionally biased region" description="Low complexity" evidence="15">
    <location>
        <begin position="138"/>
        <end position="148"/>
    </location>
</feature>
<dbReference type="PROSITE" id="PS51184">
    <property type="entry name" value="JMJC"/>
    <property type="match status" value="1"/>
</dbReference>
<comment type="similarity">
    <text evidence="2">Belongs to the ROX family. NO66 subfamily.</text>
</comment>
<evidence type="ECO:0000313" key="17">
    <source>
        <dbReference type="EMBL" id="KAK3860276.1"/>
    </source>
</evidence>
<gene>
    <name evidence="17" type="ORF">Pcinc_033666</name>
</gene>
<comment type="subcellular location">
    <subcellularLocation>
        <location evidence="1 14">Nucleus</location>
    </subcellularLocation>
</comment>
<dbReference type="GO" id="GO:0032453">
    <property type="term" value="F:histone H3K4 demethylase activity"/>
    <property type="evidence" value="ECO:0007669"/>
    <property type="project" value="TreeGrafter"/>
</dbReference>
<reference evidence="17" key="1">
    <citation type="submission" date="2023-10" db="EMBL/GenBank/DDBJ databases">
        <title>Genome assemblies of two species of porcelain crab, Petrolisthes cinctipes and Petrolisthes manimaculis (Anomura: Porcellanidae).</title>
        <authorList>
            <person name="Angst P."/>
        </authorList>
    </citation>
    <scope>NUCLEOTIDE SEQUENCE</scope>
    <source>
        <strain evidence="17">PB745_01</strain>
        <tissue evidence="17">Gill</tissue>
    </source>
</reference>
<dbReference type="EMBL" id="JAWQEG010004777">
    <property type="protein sequence ID" value="KAK3860276.1"/>
    <property type="molecule type" value="Genomic_DNA"/>
</dbReference>
<keyword evidence="18" id="KW-1185">Reference proteome</keyword>
<comment type="cofactor">
    <cofactor evidence="14">
        <name>Fe(2+)</name>
        <dbReference type="ChEBI" id="CHEBI:29033"/>
    </cofactor>
    <text evidence="14">Binds 1 Fe(2+) ion per subunit.</text>
</comment>
<evidence type="ECO:0000256" key="10">
    <source>
        <dbReference type="ARBA" id="ARBA00023163"/>
    </source>
</evidence>
<dbReference type="Proteomes" id="UP001286313">
    <property type="component" value="Unassembled WGS sequence"/>
</dbReference>
<evidence type="ECO:0000256" key="11">
    <source>
        <dbReference type="ARBA" id="ARBA00023242"/>
    </source>
</evidence>
<sequence length="748" mass="84770">MKRKDMEPKKRSARAVYKSMGMIELRPKKRPRFTAVRGVVKQSKRVFKKQQAPQGMRKGRQEARKKEWHAETEMMDEYKPKVPKAGKRFAKPIKSFANSSSSTKNNFKKKIPVMSSNGMDARDASLEKNNASGAETIKSVPKSSSSSKKNSKKRKDTNDESLVENMSSNAKAIKSVPKSSNSTKKTSKKRKVISSNGMDASNTSLEENNASGATSIKSVRKSSNSTKKTLKKKKVLSSNEMDASNTSLEENHARGAEDTGDIADVSVTLLNGDAAELDDMTEVEAVSGMDIGAQCVSNSRQQGRKSFQWMISPYSEEVFFSTYWEQRPLYIQRKDVDRKYFNGIFSTEDLDNILRKQRVLYTKNLDITSYSNGQRETHNPVGQAHPPVVWDYYNNGCSVRMLNPQTFHRPVWKLLYSLQEYFNCFCGANVYLTPPDTQGFAPHWDDIEAFILQLEGKKHWRVYKPRTEEEELPVYSSKNLSQEELGKPVLEMTLSPGDVLYFPRGYIHQGQTVDGHHSLHITVSTYQRNTWGHYLEKFLPQALSAAMAEDVEFRRGLPRDYLDVMGIVNMDVESPGRQAFVKKVEELTVRLLKYAPLDATVDQRGANLMHDALPPLLTPAEKERCARMGGEVWCPEKQEVVNRVELDPTTPVRLIRGNCMRVVAKGESVDLYHCLENTREYHQEEPQFLELALEQAPAVEALVQAYPNYIAIENLPFADDTDKINLASGLWERGLLMTAHVQDPAYDD</sequence>
<evidence type="ECO:0000256" key="4">
    <source>
        <dbReference type="ARBA" id="ARBA00022723"/>
    </source>
</evidence>
<keyword evidence="10 14" id="KW-0804">Transcription</keyword>
<evidence type="ECO:0000256" key="9">
    <source>
        <dbReference type="ARBA" id="ARBA00023015"/>
    </source>
</evidence>
<organism evidence="17 18">
    <name type="scientific">Petrolisthes cinctipes</name>
    <name type="common">Flat porcelain crab</name>
    <dbReference type="NCBI Taxonomy" id="88211"/>
    <lineage>
        <taxon>Eukaryota</taxon>
        <taxon>Metazoa</taxon>
        <taxon>Ecdysozoa</taxon>
        <taxon>Arthropoda</taxon>
        <taxon>Crustacea</taxon>
        <taxon>Multicrustacea</taxon>
        <taxon>Malacostraca</taxon>
        <taxon>Eumalacostraca</taxon>
        <taxon>Eucarida</taxon>
        <taxon>Decapoda</taxon>
        <taxon>Pleocyemata</taxon>
        <taxon>Anomura</taxon>
        <taxon>Galatheoidea</taxon>
        <taxon>Porcellanidae</taxon>
        <taxon>Petrolisthes</taxon>
    </lineage>
</organism>
<dbReference type="FunFam" id="3.90.930.40:FF:000001">
    <property type="entry name" value="ribosomal oxygenase 1 isoform X1"/>
    <property type="match status" value="1"/>
</dbReference>
<evidence type="ECO:0000256" key="1">
    <source>
        <dbReference type="ARBA" id="ARBA00004123"/>
    </source>
</evidence>
<dbReference type="Gene3D" id="3.90.930.40">
    <property type="match status" value="1"/>
</dbReference>
<feature type="compositionally biased region" description="Basic and acidic residues" evidence="15">
    <location>
        <begin position="59"/>
        <end position="80"/>
    </location>
</feature>
<dbReference type="EC" id="1.14.11.27" evidence="14"/>
<evidence type="ECO:0000256" key="15">
    <source>
        <dbReference type="SAM" id="MobiDB-lite"/>
    </source>
</evidence>
<dbReference type="InterPro" id="IPR039994">
    <property type="entry name" value="NO66-like"/>
</dbReference>
<feature type="compositionally biased region" description="Basic residues" evidence="15">
    <location>
        <begin position="81"/>
        <end position="91"/>
    </location>
</feature>
<evidence type="ECO:0000256" key="3">
    <source>
        <dbReference type="ARBA" id="ARBA00022491"/>
    </source>
</evidence>
<evidence type="ECO:0000256" key="13">
    <source>
        <dbReference type="ARBA" id="ARBA00047915"/>
    </source>
</evidence>
<feature type="compositionally biased region" description="Low complexity" evidence="15">
    <location>
        <begin position="174"/>
        <end position="184"/>
    </location>
</feature>
<dbReference type="FunFam" id="1.10.10.1500:FF:000001">
    <property type="entry name" value="ribosomal oxygenase 1 isoform X1"/>
    <property type="match status" value="1"/>
</dbReference>
<accession>A0AAE1ERV4</accession>
<keyword evidence="11 14" id="KW-0539">Nucleus</keyword>
<dbReference type="GO" id="GO:0045471">
    <property type="term" value="P:response to ethanol"/>
    <property type="evidence" value="ECO:0007669"/>
    <property type="project" value="UniProtKB-ARBA"/>
</dbReference>
<feature type="compositionally biased region" description="Low complexity" evidence="15">
    <location>
        <begin position="94"/>
        <end position="105"/>
    </location>
</feature>
<keyword evidence="3" id="KW-0678">Repressor</keyword>
<keyword evidence="6 14" id="KW-0223">Dioxygenase</keyword>
<evidence type="ECO:0000259" key="16">
    <source>
        <dbReference type="PROSITE" id="PS51184"/>
    </source>
</evidence>
<evidence type="ECO:0000256" key="8">
    <source>
        <dbReference type="ARBA" id="ARBA00023004"/>
    </source>
</evidence>
<comment type="function">
    <text evidence="12">Oxygenase that can act as both a histone lysine demethylase and a ribosomal histidine hydroxylase. Specifically demethylates 'Lys-4' (H3K4me) and 'Lys-36' (H3K36me) of histone H3, thereby playing a central role in histone code.</text>
</comment>
<dbReference type="Gene3D" id="1.10.10.1500">
    <property type="entry name" value="JmjC domain-containing ribosomal oxygenase (ROX), dimer domain"/>
    <property type="match status" value="1"/>
</dbReference>
<keyword evidence="4 14" id="KW-0479">Metal-binding</keyword>
<evidence type="ECO:0000256" key="5">
    <source>
        <dbReference type="ARBA" id="ARBA00022853"/>
    </source>
</evidence>
<dbReference type="GO" id="GO:0005730">
    <property type="term" value="C:nucleolus"/>
    <property type="evidence" value="ECO:0007669"/>
    <property type="project" value="TreeGrafter"/>
</dbReference>
<dbReference type="PANTHER" id="PTHR13096">
    <property type="entry name" value="MINA53 MYC INDUCED NUCLEAR ANTIGEN"/>
    <property type="match status" value="1"/>
</dbReference>
<evidence type="ECO:0000256" key="12">
    <source>
        <dbReference type="ARBA" id="ARBA00025670"/>
    </source>
</evidence>
<evidence type="ECO:0000256" key="6">
    <source>
        <dbReference type="ARBA" id="ARBA00022964"/>
    </source>
</evidence>
<dbReference type="InterPro" id="IPR049043">
    <property type="entry name" value="WHD_RIOX1"/>
</dbReference>